<sequence>MQSDIIKSIDHNHVPDVAKIEAKKTINLIKEYATTITTTRAILGETSAQRSRKTVEASPANPQSYNFEIPNKFQITLDSEQFLLFDSGDN</sequence>
<feature type="non-terminal residue" evidence="1">
    <location>
        <position position="90"/>
    </location>
</feature>
<reference evidence="1 2" key="1">
    <citation type="submission" date="2019-08" db="EMBL/GenBank/DDBJ databases">
        <title>Whole genome of Aphis craccivora.</title>
        <authorList>
            <person name="Voronova N.V."/>
            <person name="Shulinski R.S."/>
            <person name="Bandarenka Y.V."/>
            <person name="Zhorov D.G."/>
            <person name="Warner D."/>
        </authorList>
    </citation>
    <scope>NUCLEOTIDE SEQUENCE [LARGE SCALE GENOMIC DNA]</scope>
    <source>
        <strain evidence="1">180601</strain>
        <tissue evidence="1">Whole Body</tissue>
    </source>
</reference>
<gene>
    <name evidence="1" type="ORF">FWK35_00036177</name>
</gene>
<name>A0A6G0VGY6_APHCR</name>
<dbReference type="AlphaFoldDB" id="A0A6G0VGY6"/>
<accession>A0A6G0VGY6</accession>
<protein>
    <submittedName>
        <fullName evidence="1">FLYWCH-type zinc finger-containing protein 1</fullName>
    </submittedName>
</protein>
<keyword evidence="2" id="KW-1185">Reference proteome</keyword>
<dbReference type="Proteomes" id="UP000478052">
    <property type="component" value="Unassembled WGS sequence"/>
</dbReference>
<evidence type="ECO:0000313" key="2">
    <source>
        <dbReference type="Proteomes" id="UP000478052"/>
    </source>
</evidence>
<evidence type="ECO:0000313" key="1">
    <source>
        <dbReference type="EMBL" id="KAF0682212.1"/>
    </source>
</evidence>
<organism evidence="1 2">
    <name type="scientific">Aphis craccivora</name>
    <name type="common">Cowpea aphid</name>
    <dbReference type="NCBI Taxonomy" id="307492"/>
    <lineage>
        <taxon>Eukaryota</taxon>
        <taxon>Metazoa</taxon>
        <taxon>Ecdysozoa</taxon>
        <taxon>Arthropoda</taxon>
        <taxon>Hexapoda</taxon>
        <taxon>Insecta</taxon>
        <taxon>Pterygota</taxon>
        <taxon>Neoptera</taxon>
        <taxon>Paraneoptera</taxon>
        <taxon>Hemiptera</taxon>
        <taxon>Sternorrhyncha</taxon>
        <taxon>Aphidomorpha</taxon>
        <taxon>Aphidoidea</taxon>
        <taxon>Aphididae</taxon>
        <taxon>Aphidini</taxon>
        <taxon>Aphis</taxon>
        <taxon>Aphis</taxon>
    </lineage>
</organism>
<dbReference type="EMBL" id="VUJU01017674">
    <property type="protein sequence ID" value="KAF0682212.1"/>
    <property type="molecule type" value="Genomic_DNA"/>
</dbReference>
<proteinExistence type="predicted"/>
<dbReference type="OrthoDB" id="6765231at2759"/>
<comment type="caution">
    <text evidence="1">The sequence shown here is derived from an EMBL/GenBank/DDBJ whole genome shotgun (WGS) entry which is preliminary data.</text>
</comment>